<comment type="similarity">
    <text evidence="3">Belongs to the 'GDSL' lipolytic enzyme family.</text>
</comment>
<evidence type="ECO:0000313" key="11">
    <source>
        <dbReference type="Proteomes" id="UP001465755"/>
    </source>
</evidence>
<comment type="caution">
    <text evidence="10">The sequence shown here is derived from an EMBL/GenBank/DDBJ whole genome shotgun (WGS) entry which is preliminary data.</text>
</comment>
<keyword evidence="6" id="KW-0408">Iron</keyword>
<evidence type="ECO:0000256" key="3">
    <source>
        <dbReference type="ARBA" id="ARBA00008668"/>
    </source>
</evidence>
<dbReference type="Pfam" id="PF12937">
    <property type="entry name" value="F-box-like"/>
    <property type="match status" value="1"/>
</dbReference>
<dbReference type="Gene3D" id="2.60.120.650">
    <property type="entry name" value="Cupin"/>
    <property type="match status" value="1"/>
</dbReference>
<accession>A0AAW1PQA3</accession>
<gene>
    <name evidence="10" type="ORF">WJX73_000849</name>
</gene>
<dbReference type="SUPFAM" id="SSF81383">
    <property type="entry name" value="F-box domain"/>
    <property type="match status" value="1"/>
</dbReference>
<evidence type="ECO:0000256" key="6">
    <source>
        <dbReference type="ARBA" id="ARBA00023004"/>
    </source>
</evidence>
<evidence type="ECO:0000256" key="8">
    <source>
        <dbReference type="SAM" id="MobiDB-lite"/>
    </source>
</evidence>
<reference evidence="10 11" key="1">
    <citation type="journal article" date="2024" name="Nat. Commun.">
        <title>Phylogenomics reveals the evolutionary origins of lichenization in chlorophyte algae.</title>
        <authorList>
            <person name="Puginier C."/>
            <person name="Libourel C."/>
            <person name="Otte J."/>
            <person name="Skaloud P."/>
            <person name="Haon M."/>
            <person name="Grisel S."/>
            <person name="Petersen M."/>
            <person name="Berrin J.G."/>
            <person name="Delaux P.M."/>
            <person name="Dal Grande F."/>
            <person name="Keller J."/>
        </authorList>
    </citation>
    <scope>NUCLEOTIDE SEQUENCE [LARGE SCALE GENOMIC DNA]</scope>
    <source>
        <strain evidence="10 11">SAG 2036</strain>
    </source>
</reference>
<dbReference type="InterPro" id="IPR003347">
    <property type="entry name" value="JmjC_dom"/>
</dbReference>
<dbReference type="InterPro" id="IPR041667">
    <property type="entry name" value="Cupin_8"/>
</dbReference>
<dbReference type="InterPro" id="IPR036514">
    <property type="entry name" value="SGNH_hydro_sf"/>
</dbReference>
<keyword evidence="4" id="KW-0479">Metal-binding</keyword>
<dbReference type="InterPro" id="IPR001810">
    <property type="entry name" value="F-box_dom"/>
</dbReference>
<dbReference type="Gene3D" id="1.20.1280.50">
    <property type="match status" value="1"/>
</dbReference>
<dbReference type="SUPFAM" id="SSF51197">
    <property type="entry name" value="Clavaminate synthase-like"/>
    <property type="match status" value="1"/>
</dbReference>
<dbReference type="Gene3D" id="3.40.50.1110">
    <property type="entry name" value="SGNH hydrolase"/>
    <property type="match status" value="1"/>
</dbReference>
<keyword evidence="5" id="KW-0560">Oxidoreductase</keyword>
<dbReference type="Pfam" id="PF00657">
    <property type="entry name" value="Lipase_GDSL"/>
    <property type="match status" value="1"/>
</dbReference>
<dbReference type="InterPro" id="IPR001087">
    <property type="entry name" value="GDSL"/>
</dbReference>
<feature type="compositionally biased region" description="Basic and acidic residues" evidence="8">
    <location>
        <begin position="9"/>
        <end position="18"/>
    </location>
</feature>
<dbReference type="GO" id="GO:0000987">
    <property type="term" value="F:cis-regulatory region sequence-specific DNA binding"/>
    <property type="evidence" value="ECO:0007669"/>
    <property type="project" value="TreeGrafter"/>
</dbReference>
<dbReference type="PROSITE" id="PS51184">
    <property type="entry name" value="JMJC"/>
    <property type="match status" value="1"/>
</dbReference>
<evidence type="ECO:0000256" key="7">
    <source>
        <dbReference type="ARBA" id="ARBA00023242"/>
    </source>
</evidence>
<dbReference type="GO" id="GO:0016788">
    <property type="term" value="F:hydrolase activity, acting on ester bonds"/>
    <property type="evidence" value="ECO:0007669"/>
    <property type="project" value="InterPro"/>
</dbReference>
<evidence type="ECO:0000256" key="1">
    <source>
        <dbReference type="ARBA" id="ARBA00004123"/>
    </source>
</evidence>
<dbReference type="PANTHER" id="PTHR12480">
    <property type="entry name" value="ARGININE DEMETHYLASE AND LYSYL-HYDROXYLASE JMJD"/>
    <property type="match status" value="1"/>
</dbReference>
<sequence>MARSRKRKERSEICERTHPQGVQPEGSLYLGCDEGRRGPGLGHLQTLTDDLVLAVLSHLPARDLCKAAICSQAFYCFCSHEELWKTLILEERQGDFQFQTTWKTTYLNALSKALQGASAYGAKGWPACSKWTRKHLLQAFAEHKVVAGEMNMRLQDYLAYLDRSCDEMPLYLFDKHFTSKAPGLLGDFQVPACFEDDLFSVLGDKRPDHRWLIWGPERSGSTFHKDPNATSAWNAVVRGSKKWILYPPHVLPPGVHASPDGADVASPVSLVEWFLKFYPQVHQGPVKPLEGVVRQGEVLFVPHGWWHLAINLEETVAVTQNFVSRVNLPHVLGVLRSRRADLVSGCALHERGLLHDKFVEALQQHHPEMLEEATGADRGEGPFLVYVKRRLAATRGVLDHAPPPGGICKMFRTTVTFLLLQGLLCNAAPIVFFGDSLSDNGNGYAATAKFVLRTTETYPEAPYFRGRWSNGPVWIEVAAQMLGANLTDYAAGGATSGAAPAQVPNLPVGFGNLTLPTTVLSQNLFQQLDSHFLVTGSGALNPEALYIVFIGANDYLSIAFAKTSVTASQVVGNIEDALSQLAERGAQRFLVATVPPLQMLAVFNDPVYGTYPADLVQEVAAQVEEHNMLLQDLAASFPSSHAGTNVSVFDFATTFGQILQSAASLGITNTMQPCYVTAPILSLSQDNAPFAQPIGLGNGTLCADPDTHANWDQFHPTAVVHQQIGQRFAQAFGNEVNPA</sequence>
<keyword evidence="7" id="KW-0539">Nucleus</keyword>
<dbReference type="Proteomes" id="UP001465755">
    <property type="component" value="Unassembled WGS sequence"/>
</dbReference>
<dbReference type="GO" id="GO:0016491">
    <property type="term" value="F:oxidoreductase activity"/>
    <property type="evidence" value="ECO:0007669"/>
    <property type="project" value="UniProtKB-KW"/>
</dbReference>
<dbReference type="InterPro" id="IPR050910">
    <property type="entry name" value="JMJD6_ArgDemeth/LysHydrox"/>
</dbReference>
<dbReference type="InterPro" id="IPR036047">
    <property type="entry name" value="F-box-like_dom_sf"/>
</dbReference>
<evidence type="ECO:0000256" key="4">
    <source>
        <dbReference type="ARBA" id="ARBA00022723"/>
    </source>
</evidence>
<evidence type="ECO:0000256" key="2">
    <source>
        <dbReference type="ARBA" id="ARBA00006801"/>
    </source>
</evidence>
<dbReference type="PANTHER" id="PTHR12480:SF21">
    <property type="entry name" value="JMJC DOMAIN-CONTAINING PROTEIN 8"/>
    <property type="match status" value="1"/>
</dbReference>
<organism evidence="10 11">
    <name type="scientific">Symbiochloris irregularis</name>
    <dbReference type="NCBI Taxonomy" id="706552"/>
    <lineage>
        <taxon>Eukaryota</taxon>
        <taxon>Viridiplantae</taxon>
        <taxon>Chlorophyta</taxon>
        <taxon>core chlorophytes</taxon>
        <taxon>Trebouxiophyceae</taxon>
        <taxon>Trebouxiales</taxon>
        <taxon>Trebouxiaceae</taxon>
        <taxon>Symbiochloris</taxon>
    </lineage>
</organism>
<dbReference type="GO" id="GO:0046872">
    <property type="term" value="F:metal ion binding"/>
    <property type="evidence" value="ECO:0007669"/>
    <property type="project" value="UniProtKB-KW"/>
</dbReference>
<dbReference type="GO" id="GO:0005634">
    <property type="term" value="C:nucleus"/>
    <property type="evidence" value="ECO:0007669"/>
    <property type="project" value="UniProtKB-SubCell"/>
</dbReference>
<evidence type="ECO:0000256" key="5">
    <source>
        <dbReference type="ARBA" id="ARBA00023002"/>
    </source>
</evidence>
<feature type="domain" description="JmjC" evidence="9">
    <location>
        <begin position="179"/>
        <end position="339"/>
    </location>
</feature>
<dbReference type="SUPFAM" id="SSF52266">
    <property type="entry name" value="SGNH hydrolase"/>
    <property type="match status" value="1"/>
</dbReference>
<dbReference type="SMART" id="SM00256">
    <property type="entry name" value="FBOX"/>
    <property type="match status" value="1"/>
</dbReference>
<name>A0AAW1PQA3_9CHLO</name>
<protein>
    <recommendedName>
        <fullName evidence="9">JmjC domain-containing protein</fullName>
    </recommendedName>
</protein>
<dbReference type="EMBL" id="JALJOQ010000010">
    <property type="protein sequence ID" value="KAK9811935.1"/>
    <property type="molecule type" value="Genomic_DNA"/>
</dbReference>
<dbReference type="SMART" id="SM00558">
    <property type="entry name" value="JmjC"/>
    <property type="match status" value="1"/>
</dbReference>
<evidence type="ECO:0000313" key="10">
    <source>
        <dbReference type="EMBL" id="KAK9811935.1"/>
    </source>
</evidence>
<proteinExistence type="inferred from homology"/>
<keyword evidence="11" id="KW-1185">Reference proteome</keyword>
<dbReference type="Pfam" id="PF13621">
    <property type="entry name" value="Cupin_8"/>
    <property type="match status" value="1"/>
</dbReference>
<dbReference type="CDD" id="cd01846">
    <property type="entry name" value="fatty_acyltransferase_like"/>
    <property type="match status" value="1"/>
</dbReference>
<dbReference type="FunFam" id="2.60.120.650:FF:000045">
    <property type="entry name" value="F-box protein At1g78280"/>
    <property type="match status" value="1"/>
</dbReference>
<comment type="subcellular location">
    <subcellularLocation>
        <location evidence="1">Nucleus</location>
    </subcellularLocation>
</comment>
<dbReference type="AlphaFoldDB" id="A0AAW1PQA3"/>
<evidence type="ECO:0000259" key="9">
    <source>
        <dbReference type="PROSITE" id="PS51184"/>
    </source>
</evidence>
<feature type="region of interest" description="Disordered" evidence="8">
    <location>
        <begin position="1"/>
        <end position="20"/>
    </location>
</feature>
<comment type="similarity">
    <text evidence="2">Belongs to the JARID1 histone demethylase family.</text>
</comment>